<evidence type="ECO:0000256" key="3">
    <source>
        <dbReference type="ARBA" id="ARBA00022763"/>
    </source>
</evidence>
<dbReference type="Gene3D" id="2.40.50.140">
    <property type="entry name" value="Nucleic acid-binding proteins"/>
    <property type="match status" value="1"/>
</dbReference>
<evidence type="ECO:0000259" key="8">
    <source>
        <dbReference type="Pfam" id="PF11967"/>
    </source>
</evidence>
<evidence type="ECO:0000313" key="9">
    <source>
        <dbReference type="EMBL" id="QOV90384.1"/>
    </source>
</evidence>
<evidence type="ECO:0000256" key="6">
    <source>
        <dbReference type="ARBA" id="ARBA00033409"/>
    </source>
</evidence>
<dbReference type="PANTHER" id="PTHR33991">
    <property type="entry name" value="DNA REPAIR PROTEIN RECO"/>
    <property type="match status" value="1"/>
</dbReference>
<organism evidence="9 10">
    <name type="scientific">Humisphaera borealis</name>
    <dbReference type="NCBI Taxonomy" id="2807512"/>
    <lineage>
        <taxon>Bacteria</taxon>
        <taxon>Pseudomonadati</taxon>
        <taxon>Planctomycetota</taxon>
        <taxon>Phycisphaerae</taxon>
        <taxon>Tepidisphaerales</taxon>
        <taxon>Tepidisphaeraceae</taxon>
        <taxon>Humisphaera</taxon>
    </lineage>
</organism>
<dbReference type="Pfam" id="PF11967">
    <property type="entry name" value="RecO_N"/>
    <property type="match status" value="1"/>
</dbReference>
<dbReference type="GO" id="GO:0006302">
    <property type="term" value="P:double-strand break repair"/>
    <property type="evidence" value="ECO:0007669"/>
    <property type="project" value="TreeGrafter"/>
</dbReference>
<gene>
    <name evidence="7 9" type="primary">recO</name>
    <name evidence="9" type="ORF">IPV69_03180</name>
</gene>
<proteinExistence type="inferred from homology"/>
<dbReference type="InterPro" id="IPR037278">
    <property type="entry name" value="ARFGAP/RecO"/>
</dbReference>
<dbReference type="GO" id="GO:0006310">
    <property type="term" value="P:DNA recombination"/>
    <property type="evidence" value="ECO:0007669"/>
    <property type="project" value="UniProtKB-UniRule"/>
</dbReference>
<protein>
    <recommendedName>
        <fullName evidence="2 7">DNA repair protein RecO</fullName>
    </recommendedName>
    <alternativeName>
        <fullName evidence="6 7">Recombination protein O</fullName>
    </alternativeName>
</protein>
<keyword evidence="3 7" id="KW-0227">DNA damage</keyword>
<reference evidence="9 10" key="1">
    <citation type="submission" date="2020-10" db="EMBL/GenBank/DDBJ databases">
        <title>Wide distribution of Phycisphaera-like planctomycetes from WD2101 soil group in peatlands and genome analysis of the first cultivated representative.</title>
        <authorList>
            <person name="Dedysh S.N."/>
            <person name="Beletsky A.V."/>
            <person name="Ivanova A."/>
            <person name="Kulichevskaya I.S."/>
            <person name="Suzina N.E."/>
            <person name="Philippov D.A."/>
            <person name="Rakitin A.L."/>
            <person name="Mardanov A.V."/>
            <person name="Ravin N.V."/>
        </authorList>
    </citation>
    <scope>NUCLEOTIDE SEQUENCE [LARGE SCALE GENOMIC DNA]</scope>
    <source>
        <strain evidence="9 10">M1803</strain>
    </source>
</reference>
<dbReference type="KEGG" id="hbs:IPV69_03180"/>
<keyword evidence="5 7" id="KW-0234">DNA repair</keyword>
<dbReference type="NCBIfam" id="TIGR00613">
    <property type="entry name" value="reco"/>
    <property type="match status" value="1"/>
</dbReference>
<dbReference type="SUPFAM" id="SSF57863">
    <property type="entry name" value="ArfGap/RecO-like zinc finger"/>
    <property type="match status" value="1"/>
</dbReference>
<evidence type="ECO:0000256" key="1">
    <source>
        <dbReference type="ARBA" id="ARBA00007452"/>
    </source>
</evidence>
<sequence length="256" mass="28605">MPLVRDRCICLRITEYSETSQIVTLLSRDVGVVRAIAKGAHRKTKAGAGKFDGGMDYLEVGEAVFIFDPAKEMATLTEWTLREGHLALRNTLRGIYLALYAGELVDRLFELHDPHPEVFDRLESTLPLLATDRREQAFLALELEVLRESGYLAELDICVECGRPAGGTPMSYFSAKLGGVVCRDCEAVVPDRRTIDNRLVRIVQGILKLPRHSGTTLRLPFLTRHQTDPINRMLADHVQHTLGRGLAMGRWVLGNS</sequence>
<comment type="similarity">
    <text evidence="1 7">Belongs to the RecO family.</text>
</comment>
<dbReference type="InterPro" id="IPR042242">
    <property type="entry name" value="RecO_C"/>
</dbReference>
<dbReference type="EMBL" id="CP063458">
    <property type="protein sequence ID" value="QOV90384.1"/>
    <property type="molecule type" value="Genomic_DNA"/>
</dbReference>
<dbReference type="SUPFAM" id="SSF50249">
    <property type="entry name" value="Nucleic acid-binding proteins"/>
    <property type="match status" value="1"/>
</dbReference>
<dbReference type="GO" id="GO:0043590">
    <property type="term" value="C:bacterial nucleoid"/>
    <property type="evidence" value="ECO:0007669"/>
    <property type="project" value="TreeGrafter"/>
</dbReference>
<dbReference type="HAMAP" id="MF_00201">
    <property type="entry name" value="RecO"/>
    <property type="match status" value="1"/>
</dbReference>
<evidence type="ECO:0000256" key="2">
    <source>
        <dbReference type="ARBA" id="ARBA00021310"/>
    </source>
</evidence>
<comment type="function">
    <text evidence="7">Involved in DNA repair and RecF pathway recombination.</text>
</comment>
<dbReference type="Pfam" id="PF02565">
    <property type="entry name" value="RecO_C"/>
    <property type="match status" value="1"/>
</dbReference>
<accession>A0A7M2WYE6</accession>
<dbReference type="RefSeq" id="WP_206293465.1">
    <property type="nucleotide sequence ID" value="NZ_CP063458.1"/>
</dbReference>
<name>A0A7M2WYE6_9BACT</name>
<dbReference type="Gene3D" id="1.20.1440.120">
    <property type="entry name" value="Recombination protein O, C-terminal domain"/>
    <property type="match status" value="1"/>
</dbReference>
<dbReference type="InterPro" id="IPR012340">
    <property type="entry name" value="NA-bd_OB-fold"/>
</dbReference>
<keyword evidence="10" id="KW-1185">Reference proteome</keyword>
<feature type="domain" description="DNA replication/recombination mediator RecO N-terminal" evidence="8">
    <location>
        <begin position="1"/>
        <end position="82"/>
    </location>
</feature>
<evidence type="ECO:0000256" key="4">
    <source>
        <dbReference type="ARBA" id="ARBA00023172"/>
    </source>
</evidence>
<dbReference type="PANTHER" id="PTHR33991:SF1">
    <property type="entry name" value="DNA REPAIR PROTEIN RECO"/>
    <property type="match status" value="1"/>
</dbReference>
<keyword evidence="4 7" id="KW-0233">DNA recombination</keyword>
<dbReference type="InterPro" id="IPR022572">
    <property type="entry name" value="DNA_rep/recomb_RecO_N"/>
</dbReference>
<dbReference type="InterPro" id="IPR003717">
    <property type="entry name" value="RecO"/>
</dbReference>
<dbReference type="AlphaFoldDB" id="A0A7M2WYE6"/>
<evidence type="ECO:0000313" key="10">
    <source>
        <dbReference type="Proteomes" id="UP000593765"/>
    </source>
</evidence>
<dbReference type="Proteomes" id="UP000593765">
    <property type="component" value="Chromosome"/>
</dbReference>
<evidence type="ECO:0000256" key="7">
    <source>
        <dbReference type="HAMAP-Rule" id="MF_00201"/>
    </source>
</evidence>
<evidence type="ECO:0000256" key="5">
    <source>
        <dbReference type="ARBA" id="ARBA00023204"/>
    </source>
</evidence>